<evidence type="ECO:0000256" key="3">
    <source>
        <dbReference type="ARBA" id="ARBA00023115"/>
    </source>
</evidence>
<keyword evidence="2 4" id="KW-0808">Transferase</keyword>
<gene>
    <name evidence="8" type="ORF">E6K81_02550</name>
</gene>
<dbReference type="NCBIfam" id="NF037959">
    <property type="entry name" value="MFS_SpdSyn"/>
    <property type="match status" value="2"/>
</dbReference>
<evidence type="ECO:0000313" key="8">
    <source>
        <dbReference type="EMBL" id="TMQ73851.1"/>
    </source>
</evidence>
<keyword evidence="6" id="KW-0812">Transmembrane</keyword>
<feature type="transmembrane region" description="Helical" evidence="6">
    <location>
        <begin position="268"/>
        <end position="288"/>
    </location>
</feature>
<feature type="transmembrane region" description="Helical" evidence="6">
    <location>
        <begin position="178"/>
        <end position="199"/>
    </location>
</feature>
<dbReference type="PANTHER" id="PTHR11558:SF11">
    <property type="entry name" value="SPERMIDINE SYNTHASE"/>
    <property type="match status" value="1"/>
</dbReference>
<dbReference type="InterPro" id="IPR001045">
    <property type="entry name" value="Spermi_synthase"/>
</dbReference>
<dbReference type="Proteomes" id="UP000319771">
    <property type="component" value="Unassembled WGS sequence"/>
</dbReference>
<dbReference type="GO" id="GO:0005829">
    <property type="term" value="C:cytosol"/>
    <property type="evidence" value="ECO:0007669"/>
    <property type="project" value="TreeGrafter"/>
</dbReference>
<accession>A0A538UD71</accession>
<dbReference type="InterPro" id="IPR029063">
    <property type="entry name" value="SAM-dependent_MTases_sf"/>
</dbReference>
<reference evidence="8 9" key="1">
    <citation type="journal article" date="2019" name="Nat. Microbiol.">
        <title>Mediterranean grassland soil C-N compound turnover is dependent on rainfall and depth, and is mediated by genomically divergent microorganisms.</title>
        <authorList>
            <person name="Diamond S."/>
            <person name="Andeer P.F."/>
            <person name="Li Z."/>
            <person name="Crits-Christoph A."/>
            <person name="Burstein D."/>
            <person name="Anantharaman K."/>
            <person name="Lane K.R."/>
            <person name="Thomas B.C."/>
            <person name="Pan C."/>
            <person name="Northen T.R."/>
            <person name="Banfield J.F."/>
        </authorList>
    </citation>
    <scope>NUCLEOTIDE SEQUENCE [LARGE SCALE GENOMIC DNA]</scope>
    <source>
        <strain evidence="8">WS_11</strain>
    </source>
</reference>
<feature type="transmembrane region" description="Helical" evidence="6">
    <location>
        <begin position="300"/>
        <end position="319"/>
    </location>
</feature>
<evidence type="ECO:0000259" key="7">
    <source>
        <dbReference type="PROSITE" id="PS51006"/>
    </source>
</evidence>
<feature type="transmembrane region" description="Helical" evidence="6">
    <location>
        <begin position="385"/>
        <end position="407"/>
    </location>
</feature>
<keyword evidence="6" id="KW-0472">Membrane</keyword>
<feature type="domain" description="PABS" evidence="7">
    <location>
        <begin position="539"/>
        <end position="715"/>
    </location>
</feature>
<keyword evidence="3 4" id="KW-0620">Polyamine biosynthesis</keyword>
<dbReference type="GO" id="GO:0004766">
    <property type="term" value="F:spermidine synthase activity"/>
    <property type="evidence" value="ECO:0007669"/>
    <property type="project" value="TreeGrafter"/>
</dbReference>
<dbReference type="CDD" id="cd02440">
    <property type="entry name" value="AdoMet_MTases"/>
    <property type="match status" value="1"/>
</dbReference>
<feature type="transmembrane region" description="Helical" evidence="6">
    <location>
        <begin position="101"/>
        <end position="124"/>
    </location>
</feature>
<keyword evidence="6" id="KW-1133">Transmembrane helix</keyword>
<dbReference type="EMBL" id="VBPB01000037">
    <property type="protein sequence ID" value="TMQ73851.1"/>
    <property type="molecule type" value="Genomic_DNA"/>
</dbReference>
<proteinExistence type="inferred from homology"/>
<dbReference type="CDD" id="cd06174">
    <property type="entry name" value="MFS"/>
    <property type="match status" value="1"/>
</dbReference>
<feature type="transmembrane region" description="Helical" evidence="6">
    <location>
        <begin position="136"/>
        <end position="158"/>
    </location>
</feature>
<feature type="transmembrane region" description="Helical" evidence="6">
    <location>
        <begin position="441"/>
        <end position="461"/>
    </location>
</feature>
<evidence type="ECO:0000256" key="2">
    <source>
        <dbReference type="ARBA" id="ARBA00022679"/>
    </source>
</evidence>
<name>A0A538UD71_UNCEI</name>
<feature type="compositionally biased region" description="Low complexity" evidence="5">
    <location>
        <begin position="8"/>
        <end position="21"/>
    </location>
</feature>
<comment type="caution">
    <text evidence="8">The sequence shown here is derived from an EMBL/GenBank/DDBJ whole genome shotgun (WGS) entry which is preliminary data.</text>
</comment>
<dbReference type="Gene3D" id="3.40.50.150">
    <property type="entry name" value="Vaccinia Virus protein VP39"/>
    <property type="match status" value="1"/>
</dbReference>
<feature type="transmembrane region" description="Helical" evidence="6">
    <location>
        <begin position="26"/>
        <end position="45"/>
    </location>
</feature>
<dbReference type="SUPFAM" id="SSF53335">
    <property type="entry name" value="S-adenosyl-L-methionine-dependent methyltransferases"/>
    <property type="match status" value="1"/>
</dbReference>
<feature type="transmembrane region" description="Helical" evidence="6">
    <location>
        <begin position="57"/>
        <end position="81"/>
    </location>
</feature>
<evidence type="ECO:0000313" key="9">
    <source>
        <dbReference type="Proteomes" id="UP000319771"/>
    </source>
</evidence>
<dbReference type="GO" id="GO:0008295">
    <property type="term" value="P:spermidine biosynthetic process"/>
    <property type="evidence" value="ECO:0007669"/>
    <property type="project" value="TreeGrafter"/>
</dbReference>
<feature type="transmembrane region" description="Helical" evidence="6">
    <location>
        <begin position="237"/>
        <end position="256"/>
    </location>
</feature>
<evidence type="ECO:0000256" key="5">
    <source>
        <dbReference type="SAM" id="MobiDB-lite"/>
    </source>
</evidence>
<dbReference type="InterPro" id="IPR030374">
    <property type="entry name" value="PABS"/>
</dbReference>
<feature type="transmembrane region" description="Helical" evidence="6">
    <location>
        <begin position="413"/>
        <end position="434"/>
    </location>
</feature>
<evidence type="ECO:0000256" key="1">
    <source>
        <dbReference type="ARBA" id="ARBA00007867"/>
    </source>
</evidence>
<dbReference type="AlphaFoldDB" id="A0A538UD71"/>
<evidence type="ECO:0000256" key="4">
    <source>
        <dbReference type="PROSITE-ProRule" id="PRU00354"/>
    </source>
</evidence>
<organism evidence="8 9">
    <name type="scientific">Eiseniibacteriota bacterium</name>
    <dbReference type="NCBI Taxonomy" id="2212470"/>
    <lineage>
        <taxon>Bacteria</taxon>
        <taxon>Candidatus Eiseniibacteriota</taxon>
    </lineage>
</organism>
<dbReference type="PROSITE" id="PS51006">
    <property type="entry name" value="PABS_2"/>
    <property type="match status" value="1"/>
</dbReference>
<sequence length="1061" mass="111393">MSNGGAAGRASSAATAETAPGEPRTVGLGLVAALVLCSGACGLIYQTAWLRELRLIFGTSTSATAATLAIFMAGLGAGSLWLGARADRSANPLRFYGKLELGIAASAALSSALLGWVGMAYTALGGSFSLGPIAGTVVRLALATPVLGVPALLMGGTLPAVARAAASAGDPGRRRLAFVYAVNTLGAVAGVLLGTFTLLELAALGLGARASAPAAALRLVPAAVPVDAARGNAARSVYAAAALVGFVFFLMEIVWYRMLTPLLGGTTYTFGLILAVALLGISAGSALYGPIAGRRTPTHGWFALTCAAEALALGIPFALGDRLAVLTLVLRPVGALGFGGGVAVWTFVTGLVVLPAAIAAGFQFPVLVGLLGRGNDRLGVDTGRAYAWNTGGAILGSLVGGFGLLPWLTAPGVWRLATGLLVGLSVATALWAAWAERRRAVAWVAAALAAMALLLVALPAGPTAFWRHTGIGAGRAKSVAELQTPNDLRHFSSTERCMFPWQAEGRESSIAARAANGFSLVVGGKSDGNIIADAGTQIMLGMVGALLHPQPHRALVIGLGTGSTSGWLGTVPSMERVDTIELEPAVVEFASRCAVANQSVTRNPRERILIGDGREFVQTARERYDLIVSEPSNPYRAGVASLFTREFYLSAARRLADGGIFLQWVQTYDADFETLRIVYATIGSVFPNVETWTTMEGDLLLVGSGTPIRVDLETLRNKVAREPFRSALQRAWRVRDAEGVLAHYVGNGDFARAVTGMGPAILNTDDHTVLEYRFARGVGRGGEIVDCDGLRALAILGRHAAPPWTGIERADHDRVAMQGAAMRVQAKDAPPVPPAPGALHDRVLAMRAFADHDHATVYALSKRSGAMPADLTELAVVALAMGEHADPGALPMIEELRTDRPVEADFLRARYDAARGDLPAATASFEAACRGFRSDPWVWGELAHELVPLAGEIARRGDPGLRARLFQALASPFAVASANTDRLWTRVVVALCLDGEAPGRYTREALDGLGPVVPWDEQVLRTRVTCFARLEDPRLASARRDLRRFLADQPPELTLERMGAL</sequence>
<comment type="caution">
    <text evidence="4">Lacks conserved residue(s) required for the propagation of feature annotation.</text>
</comment>
<dbReference type="Pfam" id="PF01564">
    <property type="entry name" value="Spermine_synth"/>
    <property type="match status" value="1"/>
</dbReference>
<dbReference type="PANTHER" id="PTHR11558">
    <property type="entry name" value="SPERMIDINE/SPERMINE SYNTHASE"/>
    <property type="match status" value="1"/>
</dbReference>
<feature type="region of interest" description="Disordered" evidence="5">
    <location>
        <begin position="1"/>
        <end position="21"/>
    </location>
</feature>
<evidence type="ECO:0000256" key="6">
    <source>
        <dbReference type="SAM" id="Phobius"/>
    </source>
</evidence>
<protein>
    <submittedName>
        <fullName evidence="8">Spermidine synthase</fullName>
    </submittedName>
</protein>
<comment type="similarity">
    <text evidence="1">Belongs to the spermidine/spermine synthase family.</text>
</comment>
<feature type="transmembrane region" description="Helical" evidence="6">
    <location>
        <begin position="339"/>
        <end position="364"/>
    </location>
</feature>